<sequence length="285" mass="31883">MKQERTVKSWMIQLFSMAALMLLFIFLGQKSLIVFADKSLENNQPTAIQTPTIMVPGTNGTVDRFDGLIKALKVNEQSEVLKVTVATDGTASFSGKLSPSSEHPIIVVAFDDSSDDTLAIQGKWYQQALEAIQKKYTFKTYNYLGHSNGGLVITSYLENFRLADDPELNKLITLGTPYNGTSSKENDAVTNFSEVKQVSQSLTSYVQKRHELPSTIKMLNIAGEIENDATDGTVPVQSVFSGRMIYQESITDYQELLIQGEKTKHSELVENTEVIQQLRSFFWEK</sequence>
<dbReference type="GO" id="GO:0016746">
    <property type="term" value="F:acyltransferase activity"/>
    <property type="evidence" value="ECO:0007669"/>
    <property type="project" value="UniProtKB-KW"/>
</dbReference>
<dbReference type="SUPFAM" id="SSF53474">
    <property type="entry name" value="alpha/beta-Hydrolases"/>
    <property type="match status" value="1"/>
</dbReference>
<dbReference type="RefSeq" id="WP_088271510.1">
    <property type="nucleotide sequence ID" value="NZ_BMKI01000001.1"/>
</dbReference>
<name>A0ABQ1NFS6_9ENTE</name>
<keyword evidence="1" id="KW-0012">Acyltransferase</keyword>
<organism evidence="1 2">
    <name type="scientific">Enterococcus wangshanyuanii</name>
    <dbReference type="NCBI Taxonomy" id="2005703"/>
    <lineage>
        <taxon>Bacteria</taxon>
        <taxon>Bacillati</taxon>
        <taxon>Bacillota</taxon>
        <taxon>Bacilli</taxon>
        <taxon>Lactobacillales</taxon>
        <taxon>Enterococcaceae</taxon>
        <taxon>Enterococcus</taxon>
    </lineage>
</organism>
<dbReference type="Pfam" id="PF06028">
    <property type="entry name" value="DUF915"/>
    <property type="match status" value="1"/>
</dbReference>
<proteinExistence type="predicted"/>
<dbReference type="InterPro" id="IPR010315">
    <property type="entry name" value="DUF915_hydro-like"/>
</dbReference>
<reference evidence="2" key="1">
    <citation type="journal article" date="2019" name="Int. J. Syst. Evol. Microbiol.">
        <title>The Global Catalogue of Microorganisms (GCM) 10K type strain sequencing project: providing services to taxonomists for standard genome sequencing and annotation.</title>
        <authorList>
            <consortium name="The Broad Institute Genomics Platform"/>
            <consortium name="The Broad Institute Genome Sequencing Center for Infectious Disease"/>
            <person name="Wu L."/>
            <person name="Ma J."/>
        </authorList>
    </citation>
    <scope>NUCLEOTIDE SEQUENCE [LARGE SCALE GENOMIC DNA]</scope>
    <source>
        <strain evidence="2">CGMCC 1.15942</strain>
    </source>
</reference>
<dbReference type="InterPro" id="IPR029058">
    <property type="entry name" value="AB_hydrolase_fold"/>
</dbReference>
<dbReference type="Gene3D" id="3.40.50.1820">
    <property type="entry name" value="alpha/beta hydrolase"/>
    <property type="match status" value="1"/>
</dbReference>
<accession>A0ABQ1NFS6</accession>
<keyword evidence="1" id="KW-0808">Transferase</keyword>
<comment type="caution">
    <text evidence="1">The sequence shown here is derived from an EMBL/GenBank/DDBJ whole genome shotgun (WGS) entry which is preliminary data.</text>
</comment>
<dbReference type="Proteomes" id="UP000630615">
    <property type="component" value="Unassembled WGS sequence"/>
</dbReference>
<evidence type="ECO:0000313" key="1">
    <source>
        <dbReference type="EMBL" id="GGC75836.1"/>
    </source>
</evidence>
<keyword evidence="2" id="KW-1185">Reference proteome</keyword>
<evidence type="ECO:0000313" key="2">
    <source>
        <dbReference type="Proteomes" id="UP000630615"/>
    </source>
</evidence>
<gene>
    <name evidence="1" type="ORF">GCM10011573_01780</name>
</gene>
<protein>
    <submittedName>
        <fullName evidence="1">Acyltransferase</fullName>
    </submittedName>
</protein>
<dbReference type="EMBL" id="BMKI01000001">
    <property type="protein sequence ID" value="GGC75836.1"/>
    <property type="molecule type" value="Genomic_DNA"/>
</dbReference>